<keyword evidence="15 34" id="KW-0547">Nucleotide-binding</keyword>
<feature type="region of interest" description="Disordered" evidence="36">
    <location>
        <begin position="1196"/>
        <end position="1219"/>
    </location>
</feature>
<evidence type="ECO:0000256" key="5">
    <source>
        <dbReference type="ARBA" id="ARBA00004466"/>
    </source>
</evidence>
<dbReference type="Proteomes" id="UP001239994">
    <property type="component" value="Unassembled WGS sequence"/>
</dbReference>
<dbReference type="SMART" id="SM00109">
    <property type="entry name" value="C1"/>
    <property type="match status" value="1"/>
</dbReference>
<keyword evidence="23" id="KW-0472">Membrane</keyword>
<name>A0AAD8ZE66_9TELE</name>
<dbReference type="CDD" id="cd01242">
    <property type="entry name" value="PH_ROCK"/>
    <property type="match status" value="1"/>
</dbReference>
<dbReference type="FunFam" id="3.30.60.20:FF:000036">
    <property type="entry name" value="Rho-associated protein kinase 1"/>
    <property type="match status" value="1"/>
</dbReference>
<accession>A0AAD8ZE66</accession>
<feature type="coiled-coil region" evidence="35">
    <location>
        <begin position="1005"/>
        <end position="1074"/>
    </location>
</feature>
<evidence type="ECO:0000256" key="1">
    <source>
        <dbReference type="ARBA" id="ARBA00001946"/>
    </source>
</evidence>
<dbReference type="SUPFAM" id="SSF57889">
    <property type="entry name" value="Cysteine-rich domain"/>
    <property type="match status" value="1"/>
</dbReference>
<dbReference type="Gene3D" id="1.20.5.730">
    <property type="entry name" value="Single helix bin"/>
    <property type="match status" value="1"/>
</dbReference>
<dbReference type="InterPro" id="IPR001849">
    <property type="entry name" value="PH_domain"/>
</dbReference>
<evidence type="ECO:0000256" key="15">
    <source>
        <dbReference type="ARBA" id="ARBA00022741"/>
    </source>
</evidence>
<keyword evidence="24" id="KW-0206">Cytoskeleton</keyword>
<evidence type="ECO:0000256" key="4">
    <source>
        <dbReference type="ARBA" id="ARBA00004395"/>
    </source>
</evidence>
<comment type="cofactor">
    <cofactor evidence="1">
        <name>Mg(2+)</name>
        <dbReference type="ChEBI" id="CHEBI:18420"/>
    </cofactor>
</comment>
<feature type="domain" description="Phorbol-ester/DAG-type" evidence="39">
    <location>
        <begin position="1413"/>
        <end position="1468"/>
    </location>
</feature>
<feature type="domain" description="Protein kinase" evidence="38">
    <location>
        <begin position="203"/>
        <end position="515"/>
    </location>
</feature>
<evidence type="ECO:0000256" key="12">
    <source>
        <dbReference type="ARBA" id="ARBA00022553"/>
    </source>
</evidence>
<evidence type="ECO:0000256" key="33">
    <source>
        <dbReference type="PROSITE-ProRule" id="PRU01206"/>
    </source>
</evidence>
<evidence type="ECO:0000256" key="25">
    <source>
        <dbReference type="ARBA" id="ARBA00023273"/>
    </source>
</evidence>
<keyword evidence="10" id="KW-0963">Cytoplasm</keyword>
<protein>
    <recommendedName>
        <fullName evidence="27">Rho-associated protein kinase 1</fullName>
        <ecNumber evidence="8">2.7.11.1</ecNumber>
    </recommendedName>
    <alternativeName>
        <fullName evidence="29">Rho-associated, coiled-coil-containing protein kinase 1</fullName>
    </alternativeName>
    <alternativeName>
        <fullName evidence="28">Rho-associated, coiled-coil-containing protein kinase I</fullName>
    </alternativeName>
    <alternativeName>
        <fullName evidence="30">p160 ROCK-1</fullName>
    </alternativeName>
</protein>
<dbReference type="PROSITE" id="PS51859">
    <property type="entry name" value="RHO_BD"/>
    <property type="match status" value="1"/>
</dbReference>
<dbReference type="InterPro" id="IPR015008">
    <property type="entry name" value="ROCK_Rho-bd_dom"/>
</dbReference>
<evidence type="ECO:0000256" key="13">
    <source>
        <dbReference type="ARBA" id="ARBA00022679"/>
    </source>
</evidence>
<feature type="domain" description="AGC-kinase C-terminal" evidence="40">
    <location>
        <begin position="516"/>
        <end position="586"/>
    </location>
</feature>
<keyword evidence="9" id="KW-1003">Cell membrane</keyword>
<feature type="region of interest" description="Disordered" evidence="36">
    <location>
        <begin position="1598"/>
        <end position="1641"/>
    </location>
</feature>
<dbReference type="Pfam" id="PF08912">
    <property type="entry name" value="Rho_Binding"/>
    <property type="match status" value="1"/>
</dbReference>
<dbReference type="SUPFAM" id="SSF50729">
    <property type="entry name" value="PH domain-like"/>
    <property type="match status" value="1"/>
</dbReference>
<evidence type="ECO:0000256" key="30">
    <source>
        <dbReference type="ARBA" id="ARBA00044332"/>
    </source>
</evidence>
<evidence type="ECO:0000259" key="37">
    <source>
        <dbReference type="PROSITE" id="PS50003"/>
    </source>
</evidence>
<dbReference type="Gene3D" id="1.10.510.10">
    <property type="entry name" value="Transferase(Phosphotransferase) domain 1"/>
    <property type="match status" value="1"/>
</dbReference>
<evidence type="ECO:0000313" key="43">
    <source>
        <dbReference type="Proteomes" id="UP001239994"/>
    </source>
</evidence>
<feature type="compositionally biased region" description="Basic and acidic residues" evidence="36">
    <location>
        <begin position="676"/>
        <end position="693"/>
    </location>
</feature>
<dbReference type="PROSITE" id="PS50081">
    <property type="entry name" value="ZF_DAG_PE_2"/>
    <property type="match status" value="1"/>
</dbReference>
<evidence type="ECO:0000256" key="36">
    <source>
        <dbReference type="SAM" id="MobiDB-lite"/>
    </source>
</evidence>
<dbReference type="SUPFAM" id="SSF56112">
    <property type="entry name" value="Protein kinase-like (PK-like)"/>
    <property type="match status" value="1"/>
</dbReference>
<dbReference type="InterPro" id="IPR017441">
    <property type="entry name" value="Protein_kinase_ATP_BS"/>
</dbReference>
<evidence type="ECO:0000256" key="35">
    <source>
        <dbReference type="SAM" id="Coils"/>
    </source>
</evidence>
<dbReference type="Pfam" id="PF25346">
    <property type="entry name" value="PH_MRCK"/>
    <property type="match status" value="1"/>
</dbReference>
<evidence type="ECO:0000256" key="9">
    <source>
        <dbReference type="ARBA" id="ARBA00022475"/>
    </source>
</evidence>
<keyword evidence="17" id="KW-0418">Kinase</keyword>
<evidence type="ECO:0000256" key="11">
    <source>
        <dbReference type="ARBA" id="ARBA00022527"/>
    </source>
</evidence>
<feature type="region of interest" description="Disordered" evidence="36">
    <location>
        <begin position="1504"/>
        <end position="1535"/>
    </location>
</feature>
<dbReference type="GO" id="GO:0031032">
    <property type="term" value="P:actomyosin structure organization"/>
    <property type="evidence" value="ECO:0007669"/>
    <property type="project" value="TreeGrafter"/>
</dbReference>
<evidence type="ECO:0000256" key="14">
    <source>
        <dbReference type="ARBA" id="ARBA00022723"/>
    </source>
</evidence>
<dbReference type="GO" id="GO:0001726">
    <property type="term" value="C:ruffle"/>
    <property type="evidence" value="ECO:0007669"/>
    <property type="project" value="UniProtKB-SubCell"/>
</dbReference>
<comment type="catalytic activity">
    <reaction evidence="32">
        <text>L-seryl-[protein] + ATP = O-phospho-L-seryl-[protein] + ADP + H(+)</text>
        <dbReference type="Rhea" id="RHEA:17989"/>
        <dbReference type="Rhea" id="RHEA-COMP:9863"/>
        <dbReference type="Rhea" id="RHEA-COMP:11604"/>
        <dbReference type="ChEBI" id="CHEBI:15378"/>
        <dbReference type="ChEBI" id="CHEBI:29999"/>
        <dbReference type="ChEBI" id="CHEBI:30616"/>
        <dbReference type="ChEBI" id="CHEBI:83421"/>
        <dbReference type="ChEBI" id="CHEBI:456216"/>
        <dbReference type="EC" id="2.7.11.1"/>
    </reaction>
    <physiologicalReaction direction="left-to-right" evidence="32">
        <dbReference type="Rhea" id="RHEA:17990"/>
    </physiologicalReaction>
</comment>
<dbReference type="InterPro" id="IPR011993">
    <property type="entry name" value="PH-like_dom_sf"/>
</dbReference>
<keyword evidence="12" id="KW-0597">Phosphoprotein</keyword>
<dbReference type="PANTHER" id="PTHR22988:SF33">
    <property type="entry name" value="RHO-ASSOCIATED PROTEIN KINASE 1"/>
    <property type="match status" value="1"/>
</dbReference>
<evidence type="ECO:0000256" key="29">
    <source>
        <dbReference type="ARBA" id="ARBA00044327"/>
    </source>
</evidence>
<dbReference type="SMART" id="SM00233">
    <property type="entry name" value="PH"/>
    <property type="match status" value="1"/>
</dbReference>
<evidence type="ECO:0000259" key="38">
    <source>
        <dbReference type="PROSITE" id="PS50011"/>
    </source>
</evidence>
<comment type="caution">
    <text evidence="42">The sequence shown here is derived from an EMBL/GenBank/DDBJ whole genome shotgun (WGS) entry which is preliminary data.</text>
</comment>
<dbReference type="GO" id="GO:0005814">
    <property type="term" value="C:centriole"/>
    <property type="evidence" value="ECO:0007669"/>
    <property type="project" value="UniProtKB-SubCell"/>
</dbReference>
<dbReference type="FunFam" id="1.10.510.10:FF:001229">
    <property type="entry name" value="Rho-associated protein kinase 2"/>
    <property type="match status" value="1"/>
</dbReference>
<dbReference type="GO" id="GO:0005886">
    <property type="term" value="C:plasma membrane"/>
    <property type="evidence" value="ECO:0007669"/>
    <property type="project" value="UniProtKB-SubCell"/>
</dbReference>
<keyword evidence="11" id="KW-0723">Serine/threonine-protein kinase</keyword>
<reference evidence="42" key="1">
    <citation type="submission" date="2023-03" db="EMBL/GenBank/DDBJ databases">
        <title>Electrophorus voltai genome.</title>
        <authorList>
            <person name="Bian C."/>
        </authorList>
    </citation>
    <scope>NUCLEOTIDE SEQUENCE</scope>
    <source>
        <strain evidence="42">CB-2022</strain>
        <tissue evidence="42">Muscle</tissue>
    </source>
</reference>
<dbReference type="GO" id="GO:0005524">
    <property type="term" value="F:ATP binding"/>
    <property type="evidence" value="ECO:0007669"/>
    <property type="project" value="UniProtKB-UniRule"/>
</dbReference>
<organism evidence="42 43">
    <name type="scientific">Electrophorus voltai</name>
    <dbReference type="NCBI Taxonomy" id="2609070"/>
    <lineage>
        <taxon>Eukaryota</taxon>
        <taxon>Metazoa</taxon>
        <taxon>Chordata</taxon>
        <taxon>Craniata</taxon>
        <taxon>Vertebrata</taxon>
        <taxon>Euteleostomi</taxon>
        <taxon>Actinopterygii</taxon>
        <taxon>Neopterygii</taxon>
        <taxon>Teleostei</taxon>
        <taxon>Ostariophysi</taxon>
        <taxon>Gymnotiformes</taxon>
        <taxon>Gymnotoidei</taxon>
        <taxon>Gymnotidae</taxon>
        <taxon>Electrophorus</taxon>
    </lineage>
</organism>
<dbReference type="PROSITE" id="PS50011">
    <property type="entry name" value="PROTEIN_KINASE_DOM"/>
    <property type="match status" value="1"/>
</dbReference>
<comment type="similarity">
    <text evidence="7">Belongs to the protein kinase superfamily. AGC Ser/Thr protein kinase family.</text>
</comment>
<dbReference type="SMART" id="SM00133">
    <property type="entry name" value="S_TK_X"/>
    <property type="match status" value="1"/>
</dbReference>
<feature type="compositionally biased region" description="Basic and acidic residues" evidence="36">
    <location>
        <begin position="590"/>
        <end position="605"/>
    </location>
</feature>
<evidence type="ECO:0000256" key="21">
    <source>
        <dbReference type="ARBA" id="ARBA00023034"/>
    </source>
</evidence>
<keyword evidence="20" id="KW-0460">Magnesium</keyword>
<feature type="non-terminal residue" evidence="42">
    <location>
        <position position="1"/>
    </location>
</feature>
<evidence type="ECO:0000256" key="28">
    <source>
        <dbReference type="ARBA" id="ARBA00044326"/>
    </source>
</evidence>
<feature type="coiled-coil region" evidence="35">
    <location>
        <begin position="1121"/>
        <end position="1155"/>
    </location>
</feature>
<evidence type="ECO:0000256" key="24">
    <source>
        <dbReference type="ARBA" id="ARBA00023212"/>
    </source>
</evidence>
<evidence type="ECO:0000256" key="18">
    <source>
        <dbReference type="ARBA" id="ARBA00022833"/>
    </source>
</evidence>
<sequence>TRVLQDTSIAVHILLLLDKSLFHHNVNFGQLIPDQKAEQASRLIPDQKAEQASRLIPDQKAEQASRLIPDQKAEQASRLIPDQKAEQASRLIPDQKAEQASRLIPDQKAEQASRLIPDQKAEQASRLIPDQKAEQASRLIPDQKAEQASRLIPDQKEMDGLDALVYDLDFPALRKNKSIDNFLNRYKNTISKIRSLRMKADDYEVVKVIGRGAFGEVQLVRHKATRKVFAMKLLSKFEMIKRSDSAFFWEERDIMAFADSSWVVQLFYAFQDDRYLYMVMEYMPGGDLVNLMSNYDVPEKWARFYTAEVVLALDGIHAMGFIHRDVKPDNMLLDKTGHLKLADFGTCMKMNQVWTGVALSVDWGCGTVVAHWLRELLLGLVVRAHDYLLSALGLSYPGCMVQDGMVRCDTAVGTPDYISPEVLKSQGGDGYYGRECDWWSVGVFLYEMLVGDTPFYADSLVGTYSKIMNHKNALTFPDDSDISKDAKSLICGFLTDREVRLGRNGVDEIKRHPFFKNDQWSWASIRETAAPVVPELSSDVDTSNFDDIEEDRGEEETFPIPKAFVGNQLPFVGFTYYSGHQPPRGSSMKTSDKHSSSAKEDKSHLENLQKRIHQLEEQLHGEMQLKDELEQKCRASSTKLDKLTKEFDEEGNARKTAEASLSLLEKDKLILQHKVTEHQRKADQEAEKRRNVENEVSSLKEQLENMRKISQSTQACSDKIAQLQHQLEEANDLLRAESDTAARLRKSQTEMAKAMSQLEGMNGELQEKSRVAESGRQQLERDLLQLQNTLDTERRTCSQGSEEIHQLQARITSLREDNNNLKQSLCKVEAERKQAQERSNSLEKEKNSLEIDLNYRLKTLQQRLDQEMTEHKVARAQLTDKYQSIEEAKSAAMHAVEQKVSDESVLRLRAESRVVEVEKQCSMLEFDLKQSVQKMEQLVKQRERLEEEVKALRLQLEQESGKRALAQSELRSCSGEAERLRGSEKQLKQEINVALESKRSLEFQLALLTKQYRGNEGQMRELQDQLEAEQYFSTLYKTQVKELKEELEERNRLVQETQRRVQDMNAERDTLIAQLDLTVTKAESEQLARALQEEQYFEMTQEHKKSSARYKLELCERDSTIARLEESSKVLTKDIESVRREKGELQDKLRSQEEEFQIRREDISNNIKATYEKMLNQERTLKTQAVNKLAEIMNRKDMKLDQRKRGSTTDLRKKEKENRKLQLDLNQEKEKFNHMAIKYQKELSEMQAQLVEESTYRNELQMQLDSKESDIEQLREKLSDLQLRMDNSSVTSLQTDETDSGSADSRLEGWLSIPNRANIKRYGWKKQYVVVSSKKILFYNDEQDKEQSNPSVVLDIDKLFHVRPVTQGDVYRAETDEIPRIFQILYANEGECRKEDLEAVPQGDKTNCLPHKCHEFIPTLYHFPTNCEACAKPLWNVFKPPPALECRRCHVKCHKDHLDRKEDVIAPCKVNYDVTSARDMLLLALSQDEQKKWIGHLGKKIPKTPPATFTRASPRSMSSRSVANQSFRKNPKNLSGKSRRCWISVSAQGLSRSVLIVGVFVEAPARSATRCRTISSRPVPSCPVLRAASLKSYSVSKSVRVQSQDESPPGKEPCVPTADKKQSKYLPQRGEGVRGLSPEDQ</sequence>
<dbReference type="GO" id="GO:0007266">
    <property type="term" value="P:Rho protein signal transduction"/>
    <property type="evidence" value="ECO:0007669"/>
    <property type="project" value="UniProtKB-UniRule"/>
</dbReference>
<dbReference type="FunFam" id="1.20.5.730:FF:000001">
    <property type="entry name" value="rho-associated protein kinase 2"/>
    <property type="match status" value="1"/>
</dbReference>
<dbReference type="Gene3D" id="3.30.60.20">
    <property type="match status" value="1"/>
</dbReference>
<feature type="region of interest" description="Disordered" evidence="36">
    <location>
        <begin position="576"/>
        <end position="605"/>
    </location>
</feature>
<feature type="region of interest" description="Disordered" evidence="36">
    <location>
        <begin position="50"/>
        <end position="146"/>
    </location>
</feature>
<evidence type="ECO:0000259" key="40">
    <source>
        <dbReference type="PROSITE" id="PS51285"/>
    </source>
</evidence>
<dbReference type="GO" id="GO:0010494">
    <property type="term" value="C:cytoplasmic stress granule"/>
    <property type="evidence" value="ECO:0007669"/>
    <property type="project" value="TreeGrafter"/>
</dbReference>
<keyword evidence="19 34" id="KW-0067">ATP-binding</keyword>
<dbReference type="PROSITE" id="PS50003">
    <property type="entry name" value="PH_DOMAIN"/>
    <property type="match status" value="1"/>
</dbReference>
<dbReference type="InterPro" id="IPR000719">
    <property type="entry name" value="Prot_kinase_dom"/>
</dbReference>
<comment type="subcellular location">
    <subcellularLocation>
        <location evidence="3">Cell membrane</location>
    </subcellularLocation>
    <subcellularLocation>
        <location evidence="26">Cell projection</location>
        <location evidence="26">Bleb</location>
    </subcellularLocation>
    <subcellularLocation>
        <location evidence="6">Cell projection</location>
        <location evidence="6">Lamellipodium</location>
    </subcellularLocation>
    <subcellularLocation>
        <location evidence="5">Cell projection</location>
        <location evidence="5">Ruffle</location>
    </subcellularLocation>
    <subcellularLocation>
        <location evidence="2">Cytoplasm</location>
        <location evidence="2">Cytoskeleton</location>
        <location evidence="2">Microtubule organizing center</location>
        <location evidence="2">Centrosome</location>
        <location evidence="2">Centriole</location>
    </subcellularLocation>
    <subcellularLocation>
        <location evidence="4">Golgi apparatus membrane</location>
        <topology evidence="4">Peripheral membrane protein</topology>
    </subcellularLocation>
</comment>
<dbReference type="PROSITE" id="PS00108">
    <property type="entry name" value="PROTEIN_KINASE_ST"/>
    <property type="match status" value="1"/>
</dbReference>
<evidence type="ECO:0000256" key="23">
    <source>
        <dbReference type="ARBA" id="ARBA00023136"/>
    </source>
</evidence>
<dbReference type="EMBL" id="JAROKS010000014">
    <property type="protein sequence ID" value="KAK1797407.1"/>
    <property type="molecule type" value="Genomic_DNA"/>
</dbReference>
<evidence type="ECO:0000313" key="42">
    <source>
        <dbReference type="EMBL" id="KAK1797407.1"/>
    </source>
</evidence>
<comment type="catalytic activity">
    <reaction evidence="31">
        <text>L-threonyl-[protein] + ATP = O-phospho-L-threonyl-[protein] + ADP + H(+)</text>
        <dbReference type="Rhea" id="RHEA:46608"/>
        <dbReference type="Rhea" id="RHEA-COMP:11060"/>
        <dbReference type="Rhea" id="RHEA-COMP:11605"/>
        <dbReference type="ChEBI" id="CHEBI:15378"/>
        <dbReference type="ChEBI" id="CHEBI:30013"/>
        <dbReference type="ChEBI" id="CHEBI:30616"/>
        <dbReference type="ChEBI" id="CHEBI:61977"/>
        <dbReference type="ChEBI" id="CHEBI:456216"/>
        <dbReference type="EC" id="2.7.11.1"/>
    </reaction>
    <physiologicalReaction direction="left-to-right" evidence="31">
        <dbReference type="Rhea" id="RHEA:46609"/>
    </physiologicalReaction>
</comment>
<dbReference type="EC" id="2.7.11.1" evidence="8"/>
<keyword evidence="21" id="KW-0333">Golgi apparatus</keyword>
<feature type="region of interest" description="Disordered" evidence="36">
    <location>
        <begin position="676"/>
        <end position="696"/>
    </location>
</feature>
<evidence type="ECO:0000256" key="26">
    <source>
        <dbReference type="ARBA" id="ARBA00043945"/>
    </source>
</evidence>
<evidence type="ECO:0000256" key="17">
    <source>
        <dbReference type="ARBA" id="ARBA00022777"/>
    </source>
</evidence>
<keyword evidence="18" id="KW-0862">Zinc</keyword>
<dbReference type="InterPro" id="IPR000961">
    <property type="entry name" value="AGC-kinase_C"/>
</dbReference>
<dbReference type="InterPro" id="IPR002219">
    <property type="entry name" value="PKC_DAG/PE"/>
</dbReference>
<feature type="domain" description="PH" evidence="37">
    <location>
        <begin position="1304"/>
        <end position="1502"/>
    </location>
</feature>
<dbReference type="Gene3D" id="2.30.29.30">
    <property type="entry name" value="Pleckstrin-homology domain (PH domain)/Phosphotyrosine-binding domain (PTB)"/>
    <property type="match status" value="1"/>
</dbReference>
<keyword evidence="22 33" id="KW-0175">Coiled coil</keyword>
<keyword evidence="25" id="KW-0966">Cell projection</keyword>
<dbReference type="PROSITE" id="PS51285">
    <property type="entry name" value="AGC_KINASE_CTER"/>
    <property type="match status" value="1"/>
</dbReference>
<feature type="compositionally biased region" description="Basic and acidic residues" evidence="36">
    <location>
        <begin position="1210"/>
        <end position="1219"/>
    </location>
</feature>
<proteinExistence type="inferred from homology"/>
<dbReference type="FunFam" id="2.30.29.30:FF:000033">
    <property type="entry name" value="Rho-associated protein kinase 2"/>
    <property type="match status" value="1"/>
</dbReference>
<dbReference type="InterPro" id="IPR008271">
    <property type="entry name" value="Ser/Thr_kinase_AS"/>
</dbReference>
<dbReference type="GO" id="GO:0048598">
    <property type="term" value="P:embryonic morphogenesis"/>
    <property type="evidence" value="ECO:0007669"/>
    <property type="project" value="TreeGrafter"/>
</dbReference>
<dbReference type="GO" id="GO:1901888">
    <property type="term" value="P:regulation of cell junction assembly"/>
    <property type="evidence" value="ECO:0007669"/>
    <property type="project" value="TreeGrafter"/>
</dbReference>
<feature type="domain" description="RhoBD" evidence="41">
    <location>
        <begin position="1132"/>
        <end position="1198"/>
    </location>
</feature>
<evidence type="ECO:0000256" key="6">
    <source>
        <dbReference type="ARBA" id="ARBA00004510"/>
    </source>
</evidence>
<dbReference type="SUPFAM" id="SSF103652">
    <property type="entry name" value="G protein-binding domain"/>
    <property type="match status" value="1"/>
</dbReference>
<gene>
    <name evidence="42" type="ORF">P4O66_008780</name>
</gene>
<dbReference type="Gene3D" id="1.20.5.340">
    <property type="match status" value="1"/>
</dbReference>
<feature type="binding site" evidence="34">
    <location>
        <position position="232"/>
    </location>
    <ligand>
        <name>ATP</name>
        <dbReference type="ChEBI" id="CHEBI:30616"/>
    </ligand>
</feature>
<evidence type="ECO:0000256" key="22">
    <source>
        <dbReference type="ARBA" id="ARBA00023054"/>
    </source>
</evidence>
<dbReference type="Gene3D" id="3.30.200.20">
    <property type="entry name" value="Phosphorylase Kinase, domain 1"/>
    <property type="match status" value="2"/>
</dbReference>
<dbReference type="InterPro" id="IPR046349">
    <property type="entry name" value="C1-like_sf"/>
</dbReference>
<keyword evidence="16" id="KW-0863">Zinc-finger</keyword>
<dbReference type="GO" id="GO:0030027">
    <property type="term" value="C:lamellipodium"/>
    <property type="evidence" value="ECO:0007669"/>
    <property type="project" value="UniProtKB-SubCell"/>
</dbReference>
<evidence type="ECO:0000256" key="2">
    <source>
        <dbReference type="ARBA" id="ARBA00004114"/>
    </source>
</evidence>
<evidence type="ECO:0000256" key="19">
    <source>
        <dbReference type="ARBA" id="ARBA00022840"/>
    </source>
</evidence>
<evidence type="ECO:0000259" key="39">
    <source>
        <dbReference type="PROSITE" id="PS50081"/>
    </source>
</evidence>
<dbReference type="GO" id="GO:0000281">
    <property type="term" value="P:mitotic cytokinesis"/>
    <property type="evidence" value="ECO:0007669"/>
    <property type="project" value="TreeGrafter"/>
</dbReference>
<evidence type="ECO:0000256" key="3">
    <source>
        <dbReference type="ARBA" id="ARBA00004236"/>
    </source>
</evidence>
<keyword evidence="14" id="KW-0479">Metal-binding</keyword>
<dbReference type="GO" id="GO:0000139">
    <property type="term" value="C:Golgi membrane"/>
    <property type="evidence" value="ECO:0007669"/>
    <property type="project" value="UniProtKB-SubCell"/>
</dbReference>
<evidence type="ECO:0000256" key="8">
    <source>
        <dbReference type="ARBA" id="ARBA00012513"/>
    </source>
</evidence>
<dbReference type="SMART" id="SM00220">
    <property type="entry name" value="S_TKc"/>
    <property type="match status" value="1"/>
</dbReference>
<dbReference type="PANTHER" id="PTHR22988">
    <property type="entry name" value="MYOTONIC DYSTROPHY S/T KINASE-RELATED"/>
    <property type="match status" value="1"/>
</dbReference>
<keyword evidence="13" id="KW-0808">Transferase</keyword>
<evidence type="ECO:0000256" key="31">
    <source>
        <dbReference type="ARBA" id="ARBA00048659"/>
    </source>
</evidence>
<evidence type="ECO:0000256" key="16">
    <source>
        <dbReference type="ARBA" id="ARBA00022771"/>
    </source>
</evidence>
<evidence type="ECO:0000256" key="34">
    <source>
        <dbReference type="PROSITE-ProRule" id="PRU10141"/>
    </source>
</evidence>
<evidence type="ECO:0000259" key="41">
    <source>
        <dbReference type="PROSITE" id="PS51859"/>
    </source>
</evidence>
<evidence type="ECO:0000256" key="27">
    <source>
        <dbReference type="ARBA" id="ARBA00044069"/>
    </source>
</evidence>
<dbReference type="GO" id="GO:0072518">
    <property type="term" value="F:Rho-dependent protein serine/threonine kinase activity"/>
    <property type="evidence" value="ECO:0007669"/>
    <property type="project" value="TreeGrafter"/>
</dbReference>
<evidence type="ECO:0000256" key="20">
    <source>
        <dbReference type="ARBA" id="ARBA00022842"/>
    </source>
</evidence>
<dbReference type="Pfam" id="PF00069">
    <property type="entry name" value="Pkinase"/>
    <property type="match status" value="2"/>
</dbReference>
<dbReference type="GO" id="GO:0008270">
    <property type="term" value="F:zinc ion binding"/>
    <property type="evidence" value="ECO:0007669"/>
    <property type="project" value="UniProtKB-KW"/>
</dbReference>
<evidence type="ECO:0000256" key="7">
    <source>
        <dbReference type="ARBA" id="ARBA00009903"/>
    </source>
</evidence>
<dbReference type="GO" id="GO:0030866">
    <property type="term" value="P:cortical actin cytoskeleton organization"/>
    <property type="evidence" value="ECO:0007669"/>
    <property type="project" value="TreeGrafter"/>
</dbReference>
<dbReference type="CDD" id="cd22250">
    <property type="entry name" value="ROCK_SBD"/>
    <property type="match status" value="1"/>
</dbReference>
<dbReference type="FunFam" id="3.30.200.20:FF:000072">
    <property type="entry name" value="Rho-associated protein kinase 2"/>
    <property type="match status" value="1"/>
</dbReference>
<dbReference type="FunFam" id="3.30.200.20:FF:001759">
    <property type="entry name" value="Rho-associated, coiled-coil-containing protein kinase 2b"/>
    <property type="match status" value="1"/>
</dbReference>
<dbReference type="InterPro" id="IPR011009">
    <property type="entry name" value="Kinase-like_dom_sf"/>
</dbReference>
<dbReference type="InterPro" id="IPR057529">
    <property type="entry name" value="MRCK/ROCK_PH"/>
</dbReference>
<dbReference type="GO" id="GO:0032059">
    <property type="term" value="C:bleb"/>
    <property type="evidence" value="ECO:0007669"/>
    <property type="project" value="UniProtKB-SubCell"/>
</dbReference>
<evidence type="ECO:0000256" key="32">
    <source>
        <dbReference type="ARBA" id="ARBA00048977"/>
    </source>
</evidence>
<dbReference type="PROSITE" id="PS00107">
    <property type="entry name" value="PROTEIN_KINASE_ATP"/>
    <property type="match status" value="1"/>
</dbReference>
<feature type="coiled-coil region" evidence="35">
    <location>
        <begin position="928"/>
        <end position="969"/>
    </location>
</feature>
<dbReference type="GO" id="GO:0031267">
    <property type="term" value="F:small GTPase binding"/>
    <property type="evidence" value="ECO:0007669"/>
    <property type="project" value="InterPro"/>
</dbReference>
<dbReference type="InterPro" id="IPR050839">
    <property type="entry name" value="Rho-assoc_Ser/Thr_Kinase"/>
</dbReference>
<keyword evidence="43" id="KW-1185">Reference proteome</keyword>
<evidence type="ECO:0000256" key="10">
    <source>
        <dbReference type="ARBA" id="ARBA00022490"/>
    </source>
</evidence>
<feature type="compositionally biased region" description="Polar residues" evidence="36">
    <location>
        <begin position="1510"/>
        <end position="1535"/>
    </location>
</feature>